<dbReference type="PROSITE" id="PS51186">
    <property type="entry name" value="GNAT"/>
    <property type="match status" value="1"/>
</dbReference>
<dbReference type="GO" id="GO:0008771">
    <property type="term" value="F:[citrate (pro-3S)-lyase] ligase activity"/>
    <property type="evidence" value="ECO:0007669"/>
    <property type="project" value="UniProtKB-EC"/>
</dbReference>
<evidence type="ECO:0000259" key="4">
    <source>
        <dbReference type="PROSITE" id="PS51186"/>
    </source>
</evidence>
<name>A0A949TT18_9CLOT</name>
<sequence length="341" mass="39180">MECFCLEKVIIENNDYKKLKEIKAFLEKQGLRLDSNVEYTVTLYEEDKIIATGSFEDRILKCIAVDDNYKGIGLSNEIVSELVNEEYRRGNNHFFIYTKPKNYRLFEDLGFYKVGEVPGKVILLENTPYGIKGFVENIKKKKVEGKTVSAVVVNCNPFTLGHKYLIEKASKESDVVHVFVVWEDKSVFPSEVRYRLVEEGLQHLDNIVLHKGEDYIISNATFPSYFIKKQDEVVKIHSLLDIELFAKYIVPALGINRRYVGEEPLCPVTNVYNSTMKEILPKHRVEVIEVPRMAIGSDVTSASRVRKLIKEHKLTEVKSLVPDTTYNFLCSKEAVPILSRI</sequence>
<dbReference type="InterPro" id="IPR005216">
    <property type="entry name" value="Citrate_lyase_ligase"/>
</dbReference>
<dbReference type="PIRSF" id="PIRSF005751">
    <property type="entry name" value="Acet_citr_lig"/>
    <property type="match status" value="1"/>
</dbReference>
<evidence type="ECO:0000313" key="6">
    <source>
        <dbReference type="Proteomes" id="UP000694308"/>
    </source>
</evidence>
<accession>A0A949TT18</accession>
<evidence type="ECO:0000256" key="1">
    <source>
        <dbReference type="ARBA" id="ARBA00022741"/>
    </source>
</evidence>
<dbReference type="GO" id="GO:0005524">
    <property type="term" value="F:ATP binding"/>
    <property type="evidence" value="ECO:0007669"/>
    <property type="project" value="UniProtKB-KW"/>
</dbReference>
<keyword evidence="1 3" id="KW-0547">Nucleotide-binding</keyword>
<comment type="function">
    <text evidence="3">Acetylation of prosthetic group (2-(5''-phosphoribosyl)-3'-dephosphocoenzyme-A) of the gamma subunit of citrate lyase.</text>
</comment>
<dbReference type="SMART" id="SM00764">
    <property type="entry name" value="Citrate_ly_lig"/>
    <property type="match status" value="1"/>
</dbReference>
<dbReference type="AlphaFoldDB" id="A0A949TT18"/>
<dbReference type="Proteomes" id="UP000694308">
    <property type="component" value="Unassembled WGS sequence"/>
</dbReference>
<keyword evidence="2 3" id="KW-0067">ATP-binding</keyword>
<dbReference type="Pfam" id="PF08218">
    <property type="entry name" value="Citrate_ly_lig"/>
    <property type="match status" value="1"/>
</dbReference>
<dbReference type="InterPro" id="IPR013166">
    <property type="entry name" value="Citrate_lyase_ligase_C"/>
</dbReference>
<dbReference type="InterPro" id="IPR004821">
    <property type="entry name" value="Cyt_trans-like"/>
</dbReference>
<dbReference type="NCBIfam" id="TIGR00124">
    <property type="entry name" value="cit_ly_ligase"/>
    <property type="match status" value="1"/>
</dbReference>
<organism evidence="5 6">
    <name type="scientific">Clostridium thailandense</name>
    <dbReference type="NCBI Taxonomy" id="2794346"/>
    <lineage>
        <taxon>Bacteria</taxon>
        <taxon>Bacillati</taxon>
        <taxon>Bacillota</taxon>
        <taxon>Clostridia</taxon>
        <taxon>Eubacteriales</taxon>
        <taxon>Clostridiaceae</taxon>
        <taxon>Clostridium</taxon>
    </lineage>
</organism>
<feature type="domain" description="N-acetyltransferase" evidence="4">
    <location>
        <begin position="1"/>
        <end position="129"/>
    </location>
</feature>
<dbReference type="GO" id="GO:0016747">
    <property type="term" value="F:acyltransferase activity, transferring groups other than amino-acyl groups"/>
    <property type="evidence" value="ECO:0007669"/>
    <property type="project" value="InterPro"/>
</dbReference>
<proteinExistence type="predicted"/>
<evidence type="ECO:0000256" key="3">
    <source>
        <dbReference type="PIRNR" id="PIRNR005751"/>
    </source>
</evidence>
<evidence type="ECO:0000256" key="2">
    <source>
        <dbReference type="ARBA" id="ARBA00022840"/>
    </source>
</evidence>
<dbReference type="PANTHER" id="PTHR40599">
    <property type="entry name" value="[CITRATE [PRO-3S]-LYASE] LIGASE"/>
    <property type="match status" value="1"/>
</dbReference>
<reference evidence="5" key="1">
    <citation type="submission" date="2020-12" db="EMBL/GenBank/DDBJ databases">
        <title>Clostridium thailandense sp. nov., a novel acetogenic bacterium isolated from peat land soil in Thailand.</title>
        <authorList>
            <person name="Chaikitkaew S."/>
            <person name="Birkeland N.K."/>
        </authorList>
    </citation>
    <scope>NUCLEOTIDE SEQUENCE</scope>
    <source>
        <strain evidence="5">PL3</strain>
    </source>
</reference>
<keyword evidence="3 5" id="KW-0436">Ligase</keyword>
<comment type="caution">
    <text evidence="5">The sequence shown here is derived from an EMBL/GenBank/DDBJ whole genome shotgun (WGS) entry which is preliminary data.</text>
</comment>
<gene>
    <name evidence="5" type="primary">citC</name>
    <name evidence="5" type="ORF">I6U48_24135</name>
</gene>
<dbReference type="InterPro" id="IPR000182">
    <property type="entry name" value="GNAT_dom"/>
</dbReference>
<comment type="catalytic activity">
    <reaction evidence="3">
        <text>holo-[citrate lyase ACP] + acetate + ATP = acetyl-[citrate lyase ACP] + AMP + diphosphate</text>
        <dbReference type="Rhea" id="RHEA:23788"/>
        <dbReference type="Rhea" id="RHEA-COMP:10158"/>
        <dbReference type="Rhea" id="RHEA-COMP:13710"/>
        <dbReference type="ChEBI" id="CHEBI:30089"/>
        <dbReference type="ChEBI" id="CHEBI:30616"/>
        <dbReference type="ChEBI" id="CHEBI:33019"/>
        <dbReference type="ChEBI" id="CHEBI:82683"/>
        <dbReference type="ChEBI" id="CHEBI:137976"/>
        <dbReference type="ChEBI" id="CHEBI:456215"/>
        <dbReference type="EC" id="6.2.1.22"/>
    </reaction>
</comment>
<protein>
    <recommendedName>
        <fullName evidence="3">[Citrate [pro-3S]-lyase] ligase</fullName>
        <ecNumber evidence="3">6.2.1.22</ecNumber>
    </recommendedName>
</protein>
<evidence type="ECO:0000313" key="5">
    <source>
        <dbReference type="EMBL" id="MBV7275987.1"/>
    </source>
</evidence>
<dbReference type="NCBIfam" id="TIGR00125">
    <property type="entry name" value="cyt_tran_rel"/>
    <property type="match status" value="1"/>
</dbReference>
<keyword evidence="6" id="KW-1185">Reference proteome</keyword>
<dbReference type="EC" id="6.2.1.22" evidence="3"/>
<dbReference type="PANTHER" id="PTHR40599:SF1">
    <property type="entry name" value="[CITRATE [PRO-3S]-LYASE] LIGASE"/>
    <property type="match status" value="1"/>
</dbReference>
<dbReference type="EMBL" id="JAEEGC010000144">
    <property type="protein sequence ID" value="MBV7275987.1"/>
    <property type="molecule type" value="Genomic_DNA"/>
</dbReference>